<dbReference type="Pfam" id="PF01357">
    <property type="entry name" value="Expansin_C"/>
    <property type="match status" value="1"/>
</dbReference>
<evidence type="ECO:0000259" key="1">
    <source>
        <dbReference type="Pfam" id="PF01357"/>
    </source>
</evidence>
<dbReference type="InterPro" id="IPR007117">
    <property type="entry name" value="Expansin_CBD"/>
</dbReference>
<name>A0A7J8MJR8_9ROSI</name>
<evidence type="ECO:0000313" key="3">
    <source>
        <dbReference type="Proteomes" id="UP000593572"/>
    </source>
</evidence>
<gene>
    <name evidence="2" type="ORF">Golob_009752</name>
</gene>
<organism evidence="2 3">
    <name type="scientific">Gossypium lobatum</name>
    <dbReference type="NCBI Taxonomy" id="34289"/>
    <lineage>
        <taxon>Eukaryota</taxon>
        <taxon>Viridiplantae</taxon>
        <taxon>Streptophyta</taxon>
        <taxon>Embryophyta</taxon>
        <taxon>Tracheophyta</taxon>
        <taxon>Spermatophyta</taxon>
        <taxon>Magnoliopsida</taxon>
        <taxon>eudicotyledons</taxon>
        <taxon>Gunneridae</taxon>
        <taxon>Pentapetalae</taxon>
        <taxon>rosids</taxon>
        <taxon>malvids</taxon>
        <taxon>Malvales</taxon>
        <taxon>Malvaceae</taxon>
        <taxon>Malvoideae</taxon>
        <taxon>Gossypium</taxon>
    </lineage>
</organism>
<dbReference type="InterPro" id="IPR036749">
    <property type="entry name" value="Expansin_CBD_sf"/>
</dbReference>
<dbReference type="Gene3D" id="2.60.40.760">
    <property type="entry name" value="Expansin, cellulose-binding-like domain"/>
    <property type="match status" value="1"/>
</dbReference>
<dbReference type="GO" id="GO:0009664">
    <property type="term" value="P:plant-type cell wall organization"/>
    <property type="evidence" value="ECO:0007669"/>
    <property type="project" value="InterPro"/>
</dbReference>
<sequence length="129" mass="13344">MLNCRLSGVKKGGIRSTMDGLQSYFNLVLITKVGGAGYISSVSIKGSKTGWLPMSRNPLYVFFSTTSSVVPPLPVHAAVGGGLGAVASGENGDGSLSAEVDGGDCVVENRFYHGGNFFAILPVVEFGVK</sequence>
<protein>
    <recommendedName>
        <fullName evidence="1">Expansin-like CBD domain-containing protein</fullName>
    </recommendedName>
</protein>
<dbReference type="Proteomes" id="UP000593572">
    <property type="component" value="Unassembled WGS sequence"/>
</dbReference>
<dbReference type="EMBL" id="JABEZX010000009">
    <property type="protein sequence ID" value="MBA0564844.1"/>
    <property type="molecule type" value="Genomic_DNA"/>
</dbReference>
<dbReference type="AlphaFoldDB" id="A0A7J8MJR8"/>
<dbReference type="InterPro" id="IPR002963">
    <property type="entry name" value="Expansin"/>
</dbReference>
<reference evidence="2 3" key="1">
    <citation type="journal article" date="2019" name="Genome Biol. Evol.">
        <title>Insights into the evolution of the New World diploid cottons (Gossypium, subgenus Houzingenia) based on genome sequencing.</title>
        <authorList>
            <person name="Grover C.E."/>
            <person name="Arick M.A. 2nd"/>
            <person name="Thrash A."/>
            <person name="Conover J.L."/>
            <person name="Sanders W.S."/>
            <person name="Peterson D.G."/>
            <person name="Frelichowski J.E."/>
            <person name="Scheffler J.A."/>
            <person name="Scheffler B.E."/>
            <person name="Wendel J.F."/>
        </authorList>
    </citation>
    <scope>NUCLEOTIDE SEQUENCE [LARGE SCALE GENOMIC DNA]</scope>
    <source>
        <strain evidence="2">157</strain>
        <tissue evidence="2">Leaf</tissue>
    </source>
</reference>
<evidence type="ECO:0000313" key="2">
    <source>
        <dbReference type="EMBL" id="MBA0564844.1"/>
    </source>
</evidence>
<dbReference type="PANTHER" id="PTHR31867">
    <property type="entry name" value="EXPANSIN-A15"/>
    <property type="match status" value="1"/>
</dbReference>
<proteinExistence type="predicted"/>
<dbReference type="SUPFAM" id="SSF49590">
    <property type="entry name" value="PHL pollen allergen"/>
    <property type="match status" value="1"/>
</dbReference>
<accession>A0A7J8MJR8</accession>
<keyword evidence="3" id="KW-1185">Reference proteome</keyword>
<comment type="caution">
    <text evidence="2">The sequence shown here is derived from an EMBL/GenBank/DDBJ whole genome shotgun (WGS) entry which is preliminary data.</text>
</comment>
<feature type="domain" description="Expansin-like CBD" evidence="1">
    <location>
        <begin position="15"/>
        <end position="62"/>
    </location>
</feature>